<dbReference type="Proteomes" id="UP000250006">
    <property type="component" value="Unassembled WGS sequence"/>
</dbReference>
<keyword evidence="1" id="KW-1133">Transmembrane helix</keyword>
<keyword evidence="1" id="KW-0812">Transmembrane</keyword>
<evidence type="ECO:0000256" key="1">
    <source>
        <dbReference type="SAM" id="Phobius"/>
    </source>
</evidence>
<comment type="caution">
    <text evidence="2">The sequence shown here is derived from an EMBL/GenBank/DDBJ whole genome shotgun (WGS) entry which is preliminary data.</text>
</comment>
<dbReference type="RefSeq" id="WP_111835693.1">
    <property type="nucleotide sequence ID" value="NZ_UAPQ01000001.1"/>
</dbReference>
<organism evidence="2 3">
    <name type="scientific">Actinomyces bovis</name>
    <dbReference type="NCBI Taxonomy" id="1658"/>
    <lineage>
        <taxon>Bacteria</taxon>
        <taxon>Bacillati</taxon>
        <taxon>Actinomycetota</taxon>
        <taxon>Actinomycetes</taxon>
        <taxon>Actinomycetales</taxon>
        <taxon>Actinomycetaceae</taxon>
        <taxon>Actinomyces</taxon>
    </lineage>
</organism>
<accession>A0ABY1VKU8</accession>
<evidence type="ECO:0000313" key="2">
    <source>
        <dbReference type="EMBL" id="SPT52728.1"/>
    </source>
</evidence>
<dbReference type="EMBL" id="UAPQ01000001">
    <property type="protein sequence ID" value="SPT52728.1"/>
    <property type="molecule type" value="Genomic_DNA"/>
</dbReference>
<sequence length="153" mass="15961">MTRLRRKLHALRRLLSLEVGNASVEFLGWSLAVLIPVVYLVVVLAQVQAASFATSAAAQSATRLLLTHPGAEGVALARSSVALTLTDQRIDAAQAANALTLECSQPDCAGGEAVARVAVGVDLPLLSSVGLGRDVVMIQATRRVTLPAKEAQP</sequence>
<proteinExistence type="predicted"/>
<reference evidence="2 3" key="1">
    <citation type="submission" date="2018-06" db="EMBL/GenBank/DDBJ databases">
        <authorList>
            <consortium name="Pathogen Informatics"/>
            <person name="Doyle S."/>
        </authorList>
    </citation>
    <scope>NUCLEOTIDE SEQUENCE [LARGE SCALE GENOMIC DNA]</scope>
    <source>
        <strain evidence="2 3">NCTC11535</strain>
    </source>
</reference>
<protein>
    <recommendedName>
        <fullName evidence="4">TadE-like protein</fullName>
    </recommendedName>
</protein>
<evidence type="ECO:0008006" key="4">
    <source>
        <dbReference type="Google" id="ProtNLM"/>
    </source>
</evidence>
<keyword evidence="3" id="KW-1185">Reference proteome</keyword>
<feature type="transmembrane region" description="Helical" evidence="1">
    <location>
        <begin position="21"/>
        <end position="45"/>
    </location>
</feature>
<gene>
    <name evidence="2" type="ORF">NCTC11535_00381</name>
</gene>
<evidence type="ECO:0000313" key="3">
    <source>
        <dbReference type="Proteomes" id="UP000250006"/>
    </source>
</evidence>
<keyword evidence="1" id="KW-0472">Membrane</keyword>
<name>A0ABY1VKU8_9ACTO</name>